<dbReference type="InterPro" id="IPR003877">
    <property type="entry name" value="SPRY_dom"/>
</dbReference>
<dbReference type="InterPro" id="IPR042469">
    <property type="entry name" value="HECTD3"/>
</dbReference>
<dbReference type="Gene3D" id="2.60.120.200">
    <property type="match status" value="1"/>
</dbReference>
<dbReference type="InterPro" id="IPR035983">
    <property type="entry name" value="Hect_E3_ubiquitin_ligase"/>
</dbReference>
<dbReference type="Pfam" id="PF00622">
    <property type="entry name" value="SPRY"/>
    <property type="match status" value="1"/>
</dbReference>
<evidence type="ECO:0000256" key="2">
    <source>
        <dbReference type="PROSITE-ProRule" id="PRU00104"/>
    </source>
</evidence>
<dbReference type="InterPro" id="IPR000569">
    <property type="entry name" value="HECT_dom"/>
</dbReference>
<dbReference type="InterPro" id="IPR001870">
    <property type="entry name" value="B30.2/SPRY"/>
</dbReference>
<dbReference type="Pfam" id="PF00632">
    <property type="entry name" value="HECT"/>
    <property type="match status" value="1"/>
</dbReference>
<dbReference type="CDD" id="cd11709">
    <property type="entry name" value="SPRY"/>
    <property type="match status" value="1"/>
</dbReference>
<gene>
    <name evidence="7" type="ORF">THRCLA_02582</name>
</gene>
<evidence type="ECO:0000259" key="4">
    <source>
        <dbReference type="PROSITE" id="PS50030"/>
    </source>
</evidence>
<dbReference type="SUPFAM" id="SSF46934">
    <property type="entry name" value="UBA-like"/>
    <property type="match status" value="1"/>
</dbReference>
<keyword evidence="8" id="KW-1185">Reference proteome</keyword>
<protein>
    <submittedName>
        <fullName evidence="7">HECT E3 ubiquitin ligase</fullName>
    </submittedName>
</protein>
<dbReference type="InterPro" id="IPR015940">
    <property type="entry name" value="UBA"/>
</dbReference>
<evidence type="ECO:0000259" key="5">
    <source>
        <dbReference type="PROSITE" id="PS50188"/>
    </source>
</evidence>
<feature type="domain" description="HECT" evidence="6">
    <location>
        <begin position="1697"/>
        <end position="2091"/>
    </location>
</feature>
<dbReference type="Pfam" id="PF13385">
    <property type="entry name" value="Laminin_G_3"/>
    <property type="match status" value="1"/>
</dbReference>
<dbReference type="Gene3D" id="2.60.120.920">
    <property type="match status" value="1"/>
</dbReference>
<dbReference type="SUPFAM" id="SSF49899">
    <property type="entry name" value="Concanavalin A-like lectins/glucanases"/>
    <property type="match status" value="2"/>
</dbReference>
<dbReference type="InterPro" id="IPR013320">
    <property type="entry name" value="ConA-like_dom_sf"/>
</dbReference>
<feature type="compositionally biased region" description="Acidic residues" evidence="3">
    <location>
        <begin position="647"/>
        <end position="677"/>
    </location>
</feature>
<organism evidence="7 8">
    <name type="scientific">Thraustotheca clavata</name>
    <dbReference type="NCBI Taxonomy" id="74557"/>
    <lineage>
        <taxon>Eukaryota</taxon>
        <taxon>Sar</taxon>
        <taxon>Stramenopiles</taxon>
        <taxon>Oomycota</taxon>
        <taxon>Saprolegniomycetes</taxon>
        <taxon>Saprolegniales</taxon>
        <taxon>Achlyaceae</taxon>
        <taxon>Thraustotheca</taxon>
    </lineage>
</organism>
<dbReference type="STRING" id="74557.A0A1W0A4M9"/>
<sequence length="2109" mass="237678">IIVAPQKFTSLDPGLMKSFTDFTANVSSDYDEASITFWLYIEAKTETIMSKQLVFVRGSNTEIMPYCVLFDGSDGESDGTDFTLEVGVISGDVALDDRLHSVESATSKCALEANQWYHIGIVFEGRKLRLFVNGVLDVQKTLSSPIKMCISCDWNIYLGKLTQAADASLGDLWSLMNIHSGLEGMLAQFRLHTRALSAIHLHILYDQGPPPLFVTTDHSCYQIGILLLLLAQSSESAPVLVEIRWLRLIMWMLRGGTYRVQQLSLRILKQILTHIDPFQLSTMFQCADDVAFVQYLLQLCGLCMWRFNSSSKSYESKLSYDFPLNVAGHTLSFLDYIGDNSFVNDSERSFHLGMEACNLLVTLSADRLWSGILCSEMSKALAQLKCKVETISSSVLSIAKSVVPMDTLNIAAGLGSLSVLGGSIDTVRIGALVELNHGRDAASIVGFDPSQSFVHLAIHKADTLYNEEDTTSTQWVAKVYNDLDGDSLKVVRHNIEELVLAPQYAPINLKLNNILVNTSLELLQEKEHQLSSISSLWSMCQSHTLKALANSVGFPEMSTCLVMQQSHLFQKILNIAISSDDSISFAMLLEMELKARMLRRRQYELNAHSYENEMNEPKAIENTPELIEGDPSCPISIEEVNAKDPDDLGEDENDDCDDEDGDEDNEEDEEEEEEEDEGAVRSELVEELSLMGFPEDWCTMALKHTKNDILSASAWIVDNLEYFNSLQAAKDKEERLNEAQLAYNEEEDDQDCCIREATPVETVVDPLEEVFLEKETGRKVFGEIYFPFEEGGYLSNCGSPLIHNRIDNTHALSSQSSIFKNVQSFHDDLQAMSLSDVLDASLAIEKSLSIQYARQIIATVFAQTNNAVWSQVIPEDGSLLLKYCKSILFRGKQFSIIHHGKETGRTSLEPELIANKLIEYVLRHDLPRFGGLVCDTIVHELQQASDKKYEAYLWTQRDNNLGDTAALNEPSIEYASWLLQCLFADSSLFQNYLDTTLSASETLTRFILDLSQCLNSTNLPLRLVVFQAITYVLRYTPKIDNELKVNVCTRGHVHPKMLLAVARRRHLREVSQNRLYFSPYLQGLLQLIRAVQDIDDTTRTSIDIQLILATETCLTVAWTEQSVTQPQDNYVFEANIDGEFVEWYTGKDLQFTKSGLASNTNYTCRVRYGSAIVSPVFELQTKALAGLQTTEVAGVVPFTLDKKKCRSSTLTFSDDGLSVSYSGNETWRMVLGSEGFSVGRHKWQIRIEKSSSAYLFLGVASKRANLESFLGADENSWGYIGDGALYYQRNRFKTYGDTFGEGDILGLDLDCEQGTLSFSKNGVDLGIAFDNIVGELFPAVAFYSRHQKISLLKTGFECNNGIQLHGSPKDATVDDYLSICQMLHAMIFQHTLSNAILLRAYEAYTQWCNETRARHMTRAGYDLLFDVSDETCTPFGFKARDRVKTPRGNGTVIGVADNRLWIETEGENGCWFFHPTKVRPRQINIQTSQDVVSTPRSLPPKAHPAVNFEAFQAFADCNHWSLIKDAKIINQLNQMCFSCGLSPWNMTQDKVKEVFRTENITEDELERIVCRVAVLKLLNQDLSRTIAFFDLSWHYFARSHHVLFASELPLVKESLFVALKHSLLDMLLEKTLTHPKKAEDDYDYPEDLPQLVVNRPKAAVAHFKSDLETVVSQSLFGQAFCELHLLENKILRMVYSHPMDDGQLRTFKVKFEGEGADDYGGPYREFFSQFMSELQSIKPGISISLLHKYICTIDTEHDGLECKLPFLIPCPNWRNGVGSNRERFVLNPSLLRVNSKWNKGASSNPVDNTKHFTEMYHFLGQILGIILRTKVFVRIDFAASIWKQLVGTPLCLSDLLEIDLTAYNLIRDLKKLLEVDPEAATATLELLDLTFTTNLSDGSLVEIIPNGEQRNATLETLPEYIDKVIQVRLQESSQAMAAIKRGICTIVPANAVALFPWHELEARICGRAEIDIALLQANTEYDEDISANDEFVQRFWRVLTVMSQDDRCAFLRFVSARSRLPIDQQGFTQKFKIQAASGEGMTQNPDDSLPKSHTCFFALLLPKYSTDDICRKQFLYAIHNCLEMDGDFRLADTEMTGWNDVHPNDALRI</sequence>
<evidence type="ECO:0000256" key="3">
    <source>
        <dbReference type="SAM" id="MobiDB-lite"/>
    </source>
</evidence>
<dbReference type="GO" id="GO:0016874">
    <property type="term" value="F:ligase activity"/>
    <property type="evidence" value="ECO:0007669"/>
    <property type="project" value="UniProtKB-KW"/>
</dbReference>
<keyword evidence="1 2" id="KW-0833">Ubl conjugation pathway</keyword>
<feature type="domain" description="UBA" evidence="4">
    <location>
        <begin position="674"/>
        <end position="719"/>
    </location>
</feature>
<dbReference type="InterPro" id="IPR009060">
    <property type="entry name" value="UBA-like_sf"/>
</dbReference>
<dbReference type="SMART" id="SM00449">
    <property type="entry name" value="SPRY"/>
    <property type="match status" value="1"/>
</dbReference>
<evidence type="ECO:0000256" key="1">
    <source>
        <dbReference type="ARBA" id="ARBA00022786"/>
    </source>
</evidence>
<comment type="caution">
    <text evidence="7">The sequence shown here is derived from an EMBL/GenBank/DDBJ whole genome shotgun (WGS) entry which is preliminary data.</text>
</comment>
<keyword evidence="7" id="KW-0436">Ligase</keyword>
<dbReference type="OrthoDB" id="70521at2759"/>
<dbReference type="InterPro" id="IPR036116">
    <property type="entry name" value="FN3_sf"/>
</dbReference>
<dbReference type="PROSITE" id="PS50030">
    <property type="entry name" value="UBA"/>
    <property type="match status" value="1"/>
</dbReference>
<dbReference type="PANTHER" id="PTHR46654:SF1">
    <property type="entry name" value="E3 UBIQUITIN-PROTEIN LIGASE HECTD3"/>
    <property type="match status" value="1"/>
</dbReference>
<dbReference type="SUPFAM" id="SSF56204">
    <property type="entry name" value="Hect, E3 ligase catalytic domain"/>
    <property type="match status" value="1"/>
</dbReference>
<feature type="non-terminal residue" evidence="7">
    <location>
        <position position="1"/>
    </location>
</feature>
<accession>A0A1W0A4M9</accession>
<dbReference type="GO" id="GO:0004842">
    <property type="term" value="F:ubiquitin-protein transferase activity"/>
    <property type="evidence" value="ECO:0007669"/>
    <property type="project" value="InterPro"/>
</dbReference>
<dbReference type="Gene3D" id="3.90.1750.10">
    <property type="entry name" value="Hect, E3 ligase catalytic domains"/>
    <property type="match status" value="1"/>
</dbReference>
<proteinExistence type="predicted"/>
<dbReference type="PROSITE" id="PS50188">
    <property type="entry name" value="B302_SPRY"/>
    <property type="match status" value="1"/>
</dbReference>
<feature type="active site" description="Glycyl thioester intermediate" evidence="2">
    <location>
        <position position="2055"/>
    </location>
</feature>
<dbReference type="EMBL" id="JNBS01000480">
    <property type="protein sequence ID" value="OQS05252.1"/>
    <property type="molecule type" value="Genomic_DNA"/>
</dbReference>
<dbReference type="SMART" id="SM00119">
    <property type="entry name" value="HECTc"/>
    <property type="match status" value="1"/>
</dbReference>
<dbReference type="Gene3D" id="3.30.2160.10">
    <property type="entry name" value="Hect, E3 ligase catalytic domain"/>
    <property type="match status" value="1"/>
</dbReference>
<dbReference type="PANTHER" id="PTHR46654">
    <property type="entry name" value="E3 UBIQUITIN-PROTEIN LIGASE HECTD3"/>
    <property type="match status" value="1"/>
</dbReference>
<dbReference type="InterPro" id="IPR043136">
    <property type="entry name" value="B30.2/SPRY_sf"/>
</dbReference>
<feature type="domain" description="B30.2/SPRY" evidence="5">
    <location>
        <begin position="1178"/>
        <end position="1358"/>
    </location>
</feature>
<reference evidence="7 8" key="1">
    <citation type="journal article" date="2014" name="Genome Biol. Evol.">
        <title>The secreted proteins of Achlya hypogyna and Thraustotheca clavata identify the ancestral oomycete secretome and reveal gene acquisitions by horizontal gene transfer.</title>
        <authorList>
            <person name="Misner I."/>
            <person name="Blouin N."/>
            <person name="Leonard G."/>
            <person name="Richards T.A."/>
            <person name="Lane C.E."/>
        </authorList>
    </citation>
    <scope>NUCLEOTIDE SEQUENCE [LARGE SCALE GENOMIC DNA]</scope>
    <source>
        <strain evidence="7 8">ATCC 34112</strain>
    </source>
</reference>
<evidence type="ECO:0000259" key="6">
    <source>
        <dbReference type="PROSITE" id="PS50237"/>
    </source>
</evidence>
<name>A0A1W0A4M9_9STRA</name>
<dbReference type="Gene3D" id="3.30.2410.10">
    <property type="entry name" value="Hect, E3 ligase catalytic domain"/>
    <property type="match status" value="1"/>
</dbReference>
<dbReference type="PROSITE" id="PS50237">
    <property type="entry name" value="HECT"/>
    <property type="match status" value="1"/>
</dbReference>
<evidence type="ECO:0000313" key="8">
    <source>
        <dbReference type="Proteomes" id="UP000243217"/>
    </source>
</evidence>
<feature type="region of interest" description="Disordered" evidence="3">
    <location>
        <begin position="614"/>
        <end position="682"/>
    </location>
</feature>
<dbReference type="Gene3D" id="1.10.8.10">
    <property type="entry name" value="DNA helicase RuvA subunit, C-terminal domain"/>
    <property type="match status" value="1"/>
</dbReference>
<evidence type="ECO:0000313" key="7">
    <source>
        <dbReference type="EMBL" id="OQS05252.1"/>
    </source>
</evidence>
<dbReference type="SUPFAM" id="SSF49265">
    <property type="entry name" value="Fibronectin type III"/>
    <property type="match status" value="1"/>
</dbReference>
<dbReference type="Proteomes" id="UP000243217">
    <property type="component" value="Unassembled WGS sequence"/>
</dbReference>